<dbReference type="EMBL" id="JASBNA010000001">
    <property type="protein sequence ID" value="KAK7696219.1"/>
    <property type="molecule type" value="Genomic_DNA"/>
</dbReference>
<gene>
    <name evidence="1" type="ORF">QCA50_000872</name>
</gene>
<comment type="caution">
    <text evidence="1">The sequence shown here is derived from an EMBL/GenBank/DDBJ whole genome shotgun (WGS) entry which is preliminary data.</text>
</comment>
<dbReference type="AlphaFoldDB" id="A0AAW0H0J0"/>
<organism evidence="1 2">
    <name type="scientific">Cerrena zonata</name>
    <dbReference type="NCBI Taxonomy" id="2478898"/>
    <lineage>
        <taxon>Eukaryota</taxon>
        <taxon>Fungi</taxon>
        <taxon>Dikarya</taxon>
        <taxon>Basidiomycota</taxon>
        <taxon>Agaricomycotina</taxon>
        <taxon>Agaricomycetes</taxon>
        <taxon>Polyporales</taxon>
        <taxon>Cerrenaceae</taxon>
        <taxon>Cerrena</taxon>
    </lineage>
</organism>
<keyword evidence="2" id="KW-1185">Reference proteome</keyword>
<sequence length="106" mass="11748">MGGLQNRVLKQIGRIERTSGRVQNGPQAEDPLECDFDFIQRFRGAAGDGRGRVEREATKPCLVACHTSYYTPADLWGLNSSLGSYTSIVSKDLEILEFSILKKQGK</sequence>
<evidence type="ECO:0000313" key="2">
    <source>
        <dbReference type="Proteomes" id="UP001385951"/>
    </source>
</evidence>
<evidence type="ECO:0000313" key="1">
    <source>
        <dbReference type="EMBL" id="KAK7696219.1"/>
    </source>
</evidence>
<dbReference type="Proteomes" id="UP001385951">
    <property type="component" value="Unassembled WGS sequence"/>
</dbReference>
<accession>A0AAW0H0J0</accession>
<protein>
    <submittedName>
        <fullName evidence="1">Uncharacterized protein</fullName>
    </submittedName>
</protein>
<proteinExistence type="predicted"/>
<reference evidence="1 2" key="1">
    <citation type="submission" date="2022-09" db="EMBL/GenBank/DDBJ databases">
        <authorList>
            <person name="Palmer J.M."/>
        </authorList>
    </citation>
    <scope>NUCLEOTIDE SEQUENCE [LARGE SCALE GENOMIC DNA]</scope>
    <source>
        <strain evidence="1 2">DSM 7382</strain>
    </source>
</reference>
<name>A0AAW0H0J0_9APHY</name>